<reference evidence="1 2" key="1">
    <citation type="submission" date="2017-04" db="EMBL/GenBank/DDBJ databases">
        <authorList>
            <person name="Afonso C.L."/>
            <person name="Miller P.J."/>
            <person name="Scott M.A."/>
            <person name="Spackman E."/>
            <person name="Goraichik I."/>
            <person name="Dimitrov K.M."/>
            <person name="Suarez D.L."/>
            <person name="Swayne D.E."/>
        </authorList>
    </citation>
    <scope>NUCLEOTIDE SEQUENCE [LARGE SCALE GENOMIC DNA]</scope>
    <source>
        <strain evidence="1">LMG 28154</strain>
    </source>
</reference>
<dbReference type="SUPFAM" id="SSF51735">
    <property type="entry name" value="NAD(P)-binding Rossmann-fold domains"/>
    <property type="match status" value="1"/>
</dbReference>
<dbReference type="InterPro" id="IPR036291">
    <property type="entry name" value="NAD(P)-bd_dom_sf"/>
</dbReference>
<dbReference type="Gene3D" id="3.40.50.720">
    <property type="entry name" value="NAD(P)-binding Rossmann-like Domain"/>
    <property type="match status" value="1"/>
</dbReference>
<accession>A0A238H4U4</accession>
<evidence type="ECO:0000313" key="1">
    <source>
        <dbReference type="EMBL" id="SMG00240.1"/>
    </source>
</evidence>
<dbReference type="Proteomes" id="UP000198460">
    <property type="component" value="Unassembled WGS sequence"/>
</dbReference>
<evidence type="ECO:0000313" key="2">
    <source>
        <dbReference type="Proteomes" id="UP000198460"/>
    </source>
</evidence>
<gene>
    <name evidence="1" type="ORF">BSIN_3308</name>
</gene>
<dbReference type="AlphaFoldDB" id="A0A238H4U4"/>
<organism evidence="1 2">
    <name type="scientific">Burkholderia singularis</name>
    <dbReference type="NCBI Taxonomy" id="1503053"/>
    <lineage>
        <taxon>Bacteria</taxon>
        <taxon>Pseudomonadati</taxon>
        <taxon>Pseudomonadota</taxon>
        <taxon>Betaproteobacteria</taxon>
        <taxon>Burkholderiales</taxon>
        <taxon>Burkholderiaceae</taxon>
        <taxon>Burkholderia</taxon>
        <taxon>pseudomallei group</taxon>
    </lineage>
</organism>
<dbReference type="Pfam" id="PF13561">
    <property type="entry name" value="adh_short_C2"/>
    <property type="match status" value="1"/>
</dbReference>
<name>A0A238H4U4_9BURK</name>
<dbReference type="InterPro" id="IPR002347">
    <property type="entry name" value="SDR_fam"/>
</dbReference>
<sequence length="60" mass="6809">MLKRAQMLPFFANRPAMARRFGNDEMLRPFAAFTPARRIGTPEDVADAAVWLCSDERHAS</sequence>
<proteinExistence type="predicted"/>
<dbReference type="EMBL" id="FXAN01000051">
    <property type="protein sequence ID" value="SMG00240.1"/>
    <property type="molecule type" value="Genomic_DNA"/>
</dbReference>
<protein>
    <submittedName>
        <fullName evidence="1">Uncharacterized protein</fullName>
    </submittedName>
</protein>